<feature type="compositionally biased region" description="Basic and acidic residues" evidence="1">
    <location>
        <begin position="21"/>
        <end position="34"/>
    </location>
</feature>
<feature type="region of interest" description="Disordered" evidence="1">
    <location>
        <begin position="441"/>
        <end position="493"/>
    </location>
</feature>
<dbReference type="VEuPathDB" id="FungiDB:jhhlp_001829"/>
<feature type="compositionally biased region" description="Basic and acidic residues" evidence="1">
    <location>
        <begin position="328"/>
        <end position="341"/>
    </location>
</feature>
<feature type="region of interest" description="Disordered" evidence="1">
    <location>
        <begin position="177"/>
        <end position="272"/>
    </location>
</feature>
<name>A0A2N3NGX6_9PEZI</name>
<feature type="compositionally biased region" description="Basic and acidic residues" evidence="1">
    <location>
        <begin position="367"/>
        <end position="383"/>
    </location>
</feature>
<feature type="compositionally biased region" description="Polar residues" evidence="1">
    <location>
        <begin position="384"/>
        <end position="397"/>
    </location>
</feature>
<feature type="compositionally biased region" description="Basic and acidic residues" evidence="1">
    <location>
        <begin position="116"/>
        <end position="127"/>
    </location>
</feature>
<comment type="caution">
    <text evidence="2">The sequence shown here is derived from an EMBL/GenBank/DDBJ whole genome shotgun (WGS) entry which is preliminary data.</text>
</comment>
<feature type="region of interest" description="Disordered" evidence="1">
    <location>
        <begin position="1"/>
        <end position="146"/>
    </location>
</feature>
<evidence type="ECO:0000256" key="1">
    <source>
        <dbReference type="SAM" id="MobiDB-lite"/>
    </source>
</evidence>
<feature type="compositionally biased region" description="Basic and acidic residues" evidence="1">
    <location>
        <begin position="86"/>
        <end position="99"/>
    </location>
</feature>
<dbReference type="OrthoDB" id="2014201at2759"/>
<gene>
    <name evidence="2" type="ORF">jhhlp_001829</name>
</gene>
<sequence>MSRDTTPFVAPVRYPSPPRDMWYKVPEEPPRPTERPPPIFPWEVNQPPPTRVFGEPPPPPTADAGFGSPPPRISGEPAGPTSPVSESEHSVGFGEKEIIEVSLDEPPTAAPSSVKHYGEHETPEIHESALTPPPKDEEPKFQASNFWASPSATNAWDEIPGIRRYIERVIDQTGLGGPRRYSDAAHTAEKQQRQAAIATNRHQGFFKVTDFPSADDRPSLPVTPAPVRTGDNGKEAEPVGFPLPLTGDEEDAGASDDKGDKGVQPRLAEAEGVPPQSDWVCVHGRRWGPADCLCDLANVLRLHKNPVEQLEKLASLHNADTHSVLRRLSADDPNVRHREVPARSLPPSSEGVLQSNYQQQQRRHSHQDHSHFSRTPRKEDRKTSWSQGFSSSYSRTGEGTVVDTAGIPQGAPLLAPVPIKAGLPASKVTTARLIPVLLEHEEEEGGEQEEEEQSYNVNGKTSAGYALSSGKKHKGKERMAEPSYSGPGAAWEPGVYLPRNVTGALPSEEERDVLDT</sequence>
<accession>A0A2N3NGX6</accession>
<dbReference type="AlphaFoldDB" id="A0A2N3NGX6"/>
<dbReference type="EMBL" id="NLAX01000006">
    <property type="protein sequence ID" value="PKS11678.1"/>
    <property type="molecule type" value="Genomic_DNA"/>
</dbReference>
<protein>
    <submittedName>
        <fullName evidence="2">Uncharacterized protein</fullName>
    </submittedName>
</protein>
<feature type="compositionally biased region" description="Acidic residues" evidence="1">
    <location>
        <begin position="441"/>
        <end position="453"/>
    </location>
</feature>
<evidence type="ECO:0000313" key="2">
    <source>
        <dbReference type="EMBL" id="PKS11678.1"/>
    </source>
</evidence>
<evidence type="ECO:0000313" key="3">
    <source>
        <dbReference type="Proteomes" id="UP000233524"/>
    </source>
</evidence>
<proteinExistence type="predicted"/>
<keyword evidence="3" id="KW-1185">Reference proteome</keyword>
<organism evidence="2 3">
    <name type="scientific">Lomentospora prolificans</name>
    <dbReference type="NCBI Taxonomy" id="41688"/>
    <lineage>
        <taxon>Eukaryota</taxon>
        <taxon>Fungi</taxon>
        <taxon>Dikarya</taxon>
        <taxon>Ascomycota</taxon>
        <taxon>Pezizomycotina</taxon>
        <taxon>Sordariomycetes</taxon>
        <taxon>Hypocreomycetidae</taxon>
        <taxon>Microascales</taxon>
        <taxon>Microascaceae</taxon>
        <taxon>Lomentospora</taxon>
    </lineage>
</organism>
<feature type="region of interest" description="Disordered" evidence="1">
    <location>
        <begin position="324"/>
        <end position="401"/>
    </location>
</feature>
<feature type="compositionally biased region" description="Pro residues" evidence="1">
    <location>
        <begin position="35"/>
        <end position="61"/>
    </location>
</feature>
<dbReference type="Proteomes" id="UP000233524">
    <property type="component" value="Unassembled WGS sequence"/>
</dbReference>
<dbReference type="InParanoid" id="A0A2N3NGX6"/>
<reference evidence="2 3" key="1">
    <citation type="journal article" date="2017" name="G3 (Bethesda)">
        <title>First Draft Genome Sequence of the Pathogenic Fungus Lomentospora prolificans (Formerly Scedosporium prolificans).</title>
        <authorList>
            <person name="Luo R."/>
            <person name="Zimin A."/>
            <person name="Workman R."/>
            <person name="Fan Y."/>
            <person name="Pertea G."/>
            <person name="Grossman N."/>
            <person name="Wear M.P."/>
            <person name="Jia B."/>
            <person name="Miller H."/>
            <person name="Casadevall A."/>
            <person name="Timp W."/>
            <person name="Zhang S.X."/>
            <person name="Salzberg S.L."/>
        </authorList>
    </citation>
    <scope>NUCLEOTIDE SEQUENCE [LARGE SCALE GENOMIC DNA]</scope>
    <source>
        <strain evidence="2 3">JHH-5317</strain>
    </source>
</reference>
<feature type="compositionally biased region" description="Basic and acidic residues" evidence="1">
    <location>
        <begin position="180"/>
        <end position="192"/>
    </location>
</feature>